<feature type="region of interest" description="Disordered" evidence="8">
    <location>
        <begin position="1"/>
        <end position="69"/>
    </location>
</feature>
<feature type="transmembrane region" description="Helical" evidence="9">
    <location>
        <begin position="367"/>
        <end position="383"/>
    </location>
</feature>
<dbReference type="InterPro" id="IPR036259">
    <property type="entry name" value="MFS_trans_sf"/>
</dbReference>
<sequence length="620" mass="65048">MLPSRDVHEQTPLLSGKPASSTPVSSSSADPSSSESSSTPPSRQSSPSGSSSSDSDSTSSSSSLRNHSLRPPGVARVDAAFARLSALERTWLFGGIFLVGCAYGLESQVRVTYQPYATSSFSLHPYLSTINVLRSVVAVAVQPTAAKVADVVGRFEVVAAATACYVVGMAIEASAASVYTFCAGGLVYQVGYTAIVLVLEVLVADVSSMRARVFFSYVPALPFVVNAWVGGALASAVLSVSSWRWGIAMWCLVYPLASLPLLVTLYLLDRRRAASSPAIKPAETSHAASELLQQLDVVGLVGLVVALALVLAPLTVAGGADVSRWKSPLVLVPLVAGLALLPLFVLWERSGARMPLVPMRLLADRGVWSALAVRGLLNLAWSVQGNYLYTVLVVAFDFSVETATRILSLFSFCGVVSGVLVGMVVYRLRRLKAVIVVGTCLFTAGLAVLYYFPGGADLSSAAGVIAGQVLLGLASGFFAYPTQASIQASATRDHVAVMTGLYLSLYNIGSALGTSLSGALWTEALPPALSANLAFQPNATLARATYHSPFDVVARYPVGTEVRSAVIASYRHVQRLLCLAGIVACLPMIAFALALRNPRLSKRQVQPDAAPPSEESVAAG</sequence>
<keyword evidence="7 9" id="KW-0472">Membrane</keyword>
<evidence type="ECO:0000256" key="5">
    <source>
        <dbReference type="ARBA" id="ARBA00022989"/>
    </source>
</evidence>
<feature type="transmembrane region" description="Helical" evidence="9">
    <location>
        <begin position="297"/>
        <end position="317"/>
    </location>
</feature>
<dbReference type="OrthoDB" id="4088837at2759"/>
<reference evidence="10 11" key="2">
    <citation type="journal article" date="2017" name="Sci. Rep.">
        <title>Ant-infecting Ophiocordyceps genomes reveal a high diversity of potential behavioral manipulation genes and a possible major role for enterotoxins.</title>
        <authorList>
            <person name="de Bekker C."/>
            <person name="Ohm R.A."/>
            <person name="Evans H.C."/>
            <person name="Brachmann A."/>
            <person name="Hughes D.P."/>
        </authorList>
    </citation>
    <scope>NUCLEOTIDE SEQUENCE [LARGE SCALE GENOMIC DNA]</scope>
    <source>
        <strain evidence="10 11">SC16a</strain>
    </source>
</reference>
<evidence type="ECO:0000256" key="4">
    <source>
        <dbReference type="ARBA" id="ARBA00022692"/>
    </source>
</evidence>
<comment type="subcellular location">
    <subcellularLocation>
        <location evidence="1">Endomembrane system</location>
        <topology evidence="1">Multi-pass membrane protein</topology>
    </subcellularLocation>
</comment>
<dbReference type="AlphaFoldDB" id="A0A2A9PLA8"/>
<dbReference type="FunFam" id="1.20.1250.20:FF:000197">
    <property type="entry name" value="Siderophore iron transporter 1"/>
    <property type="match status" value="1"/>
</dbReference>
<protein>
    <recommendedName>
        <fullName evidence="12">Major facilitator superfamily (MFS) profile domain-containing protein</fullName>
    </recommendedName>
</protein>
<evidence type="ECO:0000256" key="8">
    <source>
        <dbReference type="SAM" id="MobiDB-lite"/>
    </source>
</evidence>
<feature type="transmembrane region" description="Helical" evidence="9">
    <location>
        <begin position="329"/>
        <end position="347"/>
    </location>
</feature>
<evidence type="ECO:0000313" key="10">
    <source>
        <dbReference type="EMBL" id="PFH62149.1"/>
    </source>
</evidence>
<evidence type="ECO:0000256" key="7">
    <source>
        <dbReference type="ARBA" id="ARBA00023136"/>
    </source>
</evidence>
<dbReference type="GO" id="GO:0005774">
    <property type="term" value="C:vacuolar membrane"/>
    <property type="evidence" value="ECO:0007669"/>
    <property type="project" value="TreeGrafter"/>
</dbReference>
<dbReference type="PANTHER" id="PTHR23501">
    <property type="entry name" value="MAJOR FACILITATOR SUPERFAMILY"/>
    <property type="match status" value="1"/>
</dbReference>
<evidence type="ECO:0000256" key="3">
    <source>
        <dbReference type="ARBA" id="ARBA00022448"/>
    </source>
</evidence>
<dbReference type="Gene3D" id="1.20.1250.20">
    <property type="entry name" value="MFS general substrate transporter like domains"/>
    <property type="match status" value="2"/>
</dbReference>
<feature type="transmembrane region" description="Helical" evidence="9">
    <location>
        <begin position="501"/>
        <end position="521"/>
    </location>
</feature>
<feature type="compositionally biased region" description="Low complexity" evidence="8">
    <location>
        <begin position="20"/>
        <end position="63"/>
    </location>
</feature>
<dbReference type="GO" id="GO:0015343">
    <property type="term" value="F:siderophore-iron transmembrane transporter activity"/>
    <property type="evidence" value="ECO:0007669"/>
    <property type="project" value="TreeGrafter"/>
</dbReference>
<feature type="transmembrane region" description="Helical" evidence="9">
    <location>
        <begin position="573"/>
        <end position="595"/>
    </location>
</feature>
<feature type="transmembrane region" description="Helical" evidence="9">
    <location>
        <begin position="403"/>
        <end position="426"/>
    </location>
</feature>
<dbReference type="SUPFAM" id="SSF103473">
    <property type="entry name" value="MFS general substrate transporter"/>
    <property type="match status" value="2"/>
</dbReference>
<keyword evidence="6" id="KW-0406">Ion transport</keyword>
<evidence type="ECO:0000313" key="11">
    <source>
        <dbReference type="Proteomes" id="UP000037136"/>
    </source>
</evidence>
<feature type="transmembrane region" description="Helical" evidence="9">
    <location>
        <begin position="458"/>
        <end position="480"/>
    </location>
</feature>
<dbReference type="STRING" id="268505.A0A2A9PLA8"/>
<dbReference type="Pfam" id="PF07690">
    <property type="entry name" value="MFS_1"/>
    <property type="match status" value="1"/>
</dbReference>
<keyword evidence="5 9" id="KW-1133">Transmembrane helix</keyword>
<dbReference type="GO" id="GO:0005886">
    <property type="term" value="C:plasma membrane"/>
    <property type="evidence" value="ECO:0007669"/>
    <property type="project" value="TreeGrafter"/>
</dbReference>
<evidence type="ECO:0000256" key="6">
    <source>
        <dbReference type="ARBA" id="ARBA00023065"/>
    </source>
</evidence>
<dbReference type="GO" id="GO:0005768">
    <property type="term" value="C:endosome"/>
    <property type="evidence" value="ECO:0007669"/>
    <property type="project" value="TreeGrafter"/>
</dbReference>
<gene>
    <name evidence="10" type="ORF">XA68_14818</name>
</gene>
<proteinExistence type="inferred from homology"/>
<name>A0A2A9PLA8_OPHUN</name>
<feature type="transmembrane region" description="Helical" evidence="9">
    <location>
        <begin position="178"/>
        <end position="202"/>
    </location>
</feature>
<reference evidence="10 11" key="1">
    <citation type="journal article" date="2015" name="BMC Genomics">
        <title>Gene expression during zombie ant biting behavior reflects the complexity underlying fungal parasitic behavioral manipulation.</title>
        <authorList>
            <person name="de Bekker C."/>
            <person name="Ohm R.A."/>
            <person name="Loreto R.G."/>
            <person name="Sebastian A."/>
            <person name="Albert I."/>
            <person name="Merrow M."/>
            <person name="Brachmann A."/>
            <person name="Hughes D.P."/>
        </authorList>
    </citation>
    <scope>NUCLEOTIDE SEQUENCE [LARGE SCALE GENOMIC DNA]</scope>
    <source>
        <strain evidence="10 11">SC16a</strain>
    </source>
</reference>
<keyword evidence="4 9" id="KW-0812">Transmembrane</keyword>
<dbReference type="InterPro" id="IPR011701">
    <property type="entry name" value="MFS"/>
</dbReference>
<feature type="transmembrane region" description="Helical" evidence="9">
    <location>
        <begin position="433"/>
        <end position="452"/>
    </location>
</feature>
<evidence type="ECO:0000256" key="2">
    <source>
        <dbReference type="ARBA" id="ARBA00008335"/>
    </source>
</evidence>
<keyword evidence="11" id="KW-1185">Reference proteome</keyword>
<accession>A0A2A9PLA8</accession>
<feature type="transmembrane region" description="Helical" evidence="9">
    <location>
        <begin position="247"/>
        <end position="268"/>
    </location>
</feature>
<evidence type="ECO:0000256" key="1">
    <source>
        <dbReference type="ARBA" id="ARBA00004127"/>
    </source>
</evidence>
<comment type="similarity">
    <text evidence="2">Belongs to the major facilitator superfamily.</text>
</comment>
<comment type="caution">
    <text evidence="10">The sequence shown here is derived from an EMBL/GenBank/DDBJ whole genome shotgun (WGS) entry which is preliminary data.</text>
</comment>
<feature type="transmembrane region" description="Helical" evidence="9">
    <location>
        <begin position="214"/>
        <end position="241"/>
    </location>
</feature>
<dbReference type="PANTHER" id="PTHR23501:SF92">
    <property type="entry name" value="GLUTATHIONE EXCHANGER 1-RELATED"/>
    <property type="match status" value="1"/>
</dbReference>
<dbReference type="EMBL" id="LAZP02000039">
    <property type="protein sequence ID" value="PFH62149.1"/>
    <property type="molecule type" value="Genomic_DNA"/>
</dbReference>
<organism evidence="10 11">
    <name type="scientific">Ophiocordyceps unilateralis</name>
    <name type="common">Zombie-ant fungus</name>
    <name type="synonym">Torrubia unilateralis</name>
    <dbReference type="NCBI Taxonomy" id="268505"/>
    <lineage>
        <taxon>Eukaryota</taxon>
        <taxon>Fungi</taxon>
        <taxon>Dikarya</taxon>
        <taxon>Ascomycota</taxon>
        <taxon>Pezizomycotina</taxon>
        <taxon>Sordariomycetes</taxon>
        <taxon>Hypocreomycetidae</taxon>
        <taxon>Hypocreales</taxon>
        <taxon>Ophiocordycipitaceae</taxon>
        <taxon>Ophiocordyceps</taxon>
    </lineage>
</organism>
<evidence type="ECO:0008006" key="12">
    <source>
        <dbReference type="Google" id="ProtNLM"/>
    </source>
</evidence>
<keyword evidence="3" id="KW-0813">Transport</keyword>
<dbReference type="Proteomes" id="UP000037136">
    <property type="component" value="Unassembled WGS sequence"/>
</dbReference>
<evidence type="ECO:0000256" key="9">
    <source>
        <dbReference type="SAM" id="Phobius"/>
    </source>
</evidence>